<keyword evidence="1" id="KW-0472">Membrane</keyword>
<keyword evidence="1" id="KW-0812">Transmembrane</keyword>
<dbReference type="EMBL" id="MN740308">
    <property type="protein sequence ID" value="QHT99493.1"/>
    <property type="molecule type" value="Genomic_DNA"/>
</dbReference>
<name>A0A6C0J793_9ZZZZ</name>
<proteinExistence type="predicted"/>
<keyword evidence="1" id="KW-1133">Transmembrane helix</keyword>
<protein>
    <submittedName>
        <fullName evidence="2">Uncharacterized protein</fullName>
    </submittedName>
</protein>
<organism evidence="2">
    <name type="scientific">viral metagenome</name>
    <dbReference type="NCBI Taxonomy" id="1070528"/>
    <lineage>
        <taxon>unclassified sequences</taxon>
        <taxon>metagenomes</taxon>
        <taxon>organismal metagenomes</taxon>
    </lineage>
</organism>
<evidence type="ECO:0000313" key="2">
    <source>
        <dbReference type="EMBL" id="QHT99493.1"/>
    </source>
</evidence>
<accession>A0A6C0J793</accession>
<evidence type="ECO:0000256" key="1">
    <source>
        <dbReference type="SAM" id="Phobius"/>
    </source>
</evidence>
<feature type="transmembrane region" description="Helical" evidence="1">
    <location>
        <begin position="92"/>
        <end position="112"/>
    </location>
</feature>
<reference evidence="2" key="1">
    <citation type="journal article" date="2020" name="Nature">
        <title>Giant virus diversity and host interactions through global metagenomics.</title>
        <authorList>
            <person name="Schulz F."/>
            <person name="Roux S."/>
            <person name="Paez-Espino D."/>
            <person name="Jungbluth S."/>
            <person name="Walsh D.A."/>
            <person name="Denef V.J."/>
            <person name="McMahon K.D."/>
            <person name="Konstantinidis K.T."/>
            <person name="Eloe-Fadrosh E.A."/>
            <person name="Kyrpides N.C."/>
            <person name="Woyke T."/>
        </authorList>
    </citation>
    <scope>NUCLEOTIDE SEQUENCE</scope>
    <source>
        <strain evidence="2">GVMAG-M-3300025699-48</strain>
    </source>
</reference>
<feature type="transmembrane region" description="Helical" evidence="1">
    <location>
        <begin position="163"/>
        <end position="185"/>
    </location>
</feature>
<dbReference type="AlphaFoldDB" id="A0A6C0J793"/>
<feature type="transmembrane region" description="Helical" evidence="1">
    <location>
        <begin position="36"/>
        <end position="57"/>
    </location>
</feature>
<feature type="transmembrane region" description="Helical" evidence="1">
    <location>
        <begin position="124"/>
        <end position="142"/>
    </location>
</feature>
<sequence>MDINISTFTYLFMRLCPFILVCFFTIGSIFNNDLKGIVYLMGLIFAIGVIIIISSLIKQIPLLYFTDFFDIGNTDDPICKIVSFGSSEFSQIPVGSSIIIFTFIYLLSNMIHVGIDEGTNLVKYNWPTVVFFSILIVADWYNNTNIGNIVNKFLNAEYKELPYCYNLKTTGIAYLAGGLLGWAWLEIMYSTKTPELLYFGKYKNNEKCEKVSQTQYKCKVFKHGKEVVNSKDMPNDFDIYKNATKKYVSNL</sequence>
<feature type="transmembrane region" description="Helical" evidence="1">
    <location>
        <begin position="12"/>
        <end position="30"/>
    </location>
</feature>